<name>A0AAD1U3R0_EUPCR</name>
<proteinExistence type="predicted"/>
<dbReference type="EMBL" id="CAMPGE010002636">
    <property type="protein sequence ID" value="CAI2361446.1"/>
    <property type="molecule type" value="Genomic_DNA"/>
</dbReference>
<organism evidence="1 2">
    <name type="scientific">Euplotes crassus</name>
    <dbReference type="NCBI Taxonomy" id="5936"/>
    <lineage>
        <taxon>Eukaryota</taxon>
        <taxon>Sar</taxon>
        <taxon>Alveolata</taxon>
        <taxon>Ciliophora</taxon>
        <taxon>Intramacronucleata</taxon>
        <taxon>Spirotrichea</taxon>
        <taxon>Hypotrichia</taxon>
        <taxon>Euplotida</taxon>
        <taxon>Euplotidae</taxon>
        <taxon>Moneuplotes</taxon>
    </lineage>
</organism>
<evidence type="ECO:0000313" key="1">
    <source>
        <dbReference type="EMBL" id="CAI2361446.1"/>
    </source>
</evidence>
<protein>
    <submittedName>
        <fullName evidence="1">Uncharacterized protein</fullName>
    </submittedName>
</protein>
<dbReference type="Proteomes" id="UP001295684">
    <property type="component" value="Unassembled WGS sequence"/>
</dbReference>
<sequence>MTFYKIERRNYISSPCHTPVLAQSRRRRMVSTSPLENSTSVKQERVCFSGFNSPISINNMKEYRLNLIPNIKCAPFGRKQLKKETILNKIKRIKLQNPSKMSNRVFNRGRTVERKLNGKGGTKLNKFLKRKLRFLSPFPQTSRNLLNQNSKESTTKKLNSTIKNPQITASRAKRVEIFSSRKIPVTEDTRYSKAVSNICAPLKIPLKTLTSPCVSSGQQSQIKSYTLFCSPSQKNSGNPKNTLMDYLNDMSDEDLPECMGGKEKGPKRVSFSAIFGG</sequence>
<keyword evidence="2" id="KW-1185">Reference proteome</keyword>
<comment type="caution">
    <text evidence="1">The sequence shown here is derived from an EMBL/GenBank/DDBJ whole genome shotgun (WGS) entry which is preliminary data.</text>
</comment>
<evidence type="ECO:0000313" key="2">
    <source>
        <dbReference type="Proteomes" id="UP001295684"/>
    </source>
</evidence>
<dbReference type="AlphaFoldDB" id="A0AAD1U3R0"/>
<reference evidence="1" key="1">
    <citation type="submission" date="2023-07" db="EMBL/GenBank/DDBJ databases">
        <authorList>
            <consortium name="AG Swart"/>
            <person name="Singh M."/>
            <person name="Singh A."/>
            <person name="Seah K."/>
            <person name="Emmerich C."/>
        </authorList>
    </citation>
    <scope>NUCLEOTIDE SEQUENCE</scope>
    <source>
        <strain evidence="1">DP1</strain>
    </source>
</reference>
<accession>A0AAD1U3R0</accession>
<gene>
    <name evidence="1" type="ORF">ECRASSUSDP1_LOCUS2757</name>
</gene>